<dbReference type="InterPro" id="IPR027417">
    <property type="entry name" value="P-loop_NTPase"/>
</dbReference>
<dbReference type="Gene3D" id="3.40.50.300">
    <property type="entry name" value="P-loop containing nucleotide triphosphate hydrolases"/>
    <property type="match status" value="1"/>
</dbReference>
<dbReference type="Proteomes" id="UP000002727">
    <property type="component" value="Chromosome"/>
</dbReference>
<dbReference type="HOGENOM" id="CLU_096716_0_0_2"/>
<dbReference type="PATRIC" id="fig|523850.10.peg.130"/>
<evidence type="ECO:0000313" key="1">
    <source>
        <dbReference type="EMBL" id="ACJ15615.1"/>
    </source>
</evidence>
<dbReference type="KEGG" id="ton:TON_0130"/>
<dbReference type="AlphaFoldDB" id="B6YSS8"/>
<protein>
    <recommendedName>
        <fullName evidence="3">KaiC-like domain-containing protein</fullName>
    </recommendedName>
</protein>
<name>B6YSS8_THEON</name>
<organism evidence="1 2">
    <name type="scientific">Thermococcus onnurineus (strain NA1)</name>
    <dbReference type="NCBI Taxonomy" id="523850"/>
    <lineage>
        <taxon>Archaea</taxon>
        <taxon>Methanobacteriati</taxon>
        <taxon>Methanobacteriota</taxon>
        <taxon>Thermococci</taxon>
        <taxon>Thermococcales</taxon>
        <taxon>Thermococcaceae</taxon>
        <taxon>Thermococcus</taxon>
    </lineage>
</organism>
<sequence>MTKVKTVREYLREITPGGILLLSYDQYSLGWKIGVRLVKEEIEKGNFALLTNVAVPFRKFCARIEAAGLDVIQEGKNGNLAIINVFEGETHYDFVYKVGNVDGGTFISKYVEVKRQIIKKYNLKERKVVHAFVTLDTLYERFEASTVKKLFQTRLFAGEKLVENGYWFWDILIVNRDVVPKELHSWMVSISDYVIFTQGILKENEFVENIAVLKGLSREFRPVVLQMKTPAVLTSRERIHI</sequence>
<evidence type="ECO:0008006" key="3">
    <source>
        <dbReference type="Google" id="ProtNLM"/>
    </source>
</evidence>
<dbReference type="EMBL" id="CP000855">
    <property type="protein sequence ID" value="ACJ15615.1"/>
    <property type="molecule type" value="Genomic_DNA"/>
</dbReference>
<accession>B6YSS8</accession>
<evidence type="ECO:0000313" key="2">
    <source>
        <dbReference type="Proteomes" id="UP000002727"/>
    </source>
</evidence>
<reference evidence="1 2" key="1">
    <citation type="journal article" date="2008" name="J. Bacteriol.">
        <title>The complete genome sequence of Thermococcus onnurineus NA1 reveals a mixed heterotrophic and carboxydotrophic metabolism.</title>
        <authorList>
            <person name="Lee H.S."/>
            <person name="Kang S.G."/>
            <person name="Bae S.S."/>
            <person name="Lim J.K."/>
            <person name="Cho Y."/>
            <person name="Kim Y.J."/>
            <person name="Jeon J.H."/>
            <person name="Cha S.S."/>
            <person name="Kwon K.K."/>
            <person name="Kim H.T."/>
            <person name="Park C.J."/>
            <person name="Lee H.W."/>
            <person name="Kim S.I."/>
            <person name="Chun J."/>
            <person name="Colwell R.R."/>
            <person name="Kim S.J."/>
            <person name="Lee J.H."/>
        </authorList>
    </citation>
    <scope>NUCLEOTIDE SEQUENCE [LARGE SCALE GENOMIC DNA]</scope>
    <source>
        <strain evidence="1 2">NA1</strain>
    </source>
</reference>
<dbReference type="RefSeq" id="WP_012571088.1">
    <property type="nucleotide sequence ID" value="NC_011529.1"/>
</dbReference>
<dbReference type="GeneID" id="7017784"/>
<keyword evidence="2" id="KW-1185">Reference proteome</keyword>
<gene>
    <name evidence="1" type="ordered locus">TON_0130</name>
</gene>
<proteinExistence type="predicted"/>
<dbReference type="eggNOG" id="arCOG03808">
    <property type="taxonomic scope" value="Archaea"/>
</dbReference>
<dbReference type="OrthoDB" id="85233at2157"/>